<proteinExistence type="predicted"/>
<feature type="transmembrane region" description="Helical" evidence="2">
    <location>
        <begin position="30"/>
        <end position="56"/>
    </location>
</feature>
<protein>
    <submittedName>
        <fullName evidence="3">Uncharacterized protein</fullName>
    </submittedName>
</protein>
<keyword evidence="2" id="KW-1133">Transmembrane helix</keyword>
<dbReference type="SUPFAM" id="SSF140478">
    <property type="entry name" value="LemA-like"/>
    <property type="match status" value="1"/>
</dbReference>
<evidence type="ECO:0000313" key="3">
    <source>
        <dbReference type="EMBL" id="DAE32366.1"/>
    </source>
</evidence>
<keyword evidence="2" id="KW-0812">Transmembrane</keyword>
<name>A0A8S5RLX3_9VIRU</name>
<dbReference type="EMBL" id="BK059120">
    <property type="protein sequence ID" value="DAE32366.1"/>
    <property type="molecule type" value="Genomic_DNA"/>
</dbReference>
<organism evidence="3">
    <name type="scientific">virus sp. ctviY17</name>
    <dbReference type="NCBI Taxonomy" id="2825828"/>
    <lineage>
        <taxon>Viruses</taxon>
    </lineage>
</organism>
<evidence type="ECO:0000256" key="1">
    <source>
        <dbReference type="SAM" id="Coils"/>
    </source>
</evidence>
<accession>A0A8S5RLX3</accession>
<evidence type="ECO:0000256" key="2">
    <source>
        <dbReference type="SAM" id="Phobius"/>
    </source>
</evidence>
<dbReference type="InterPro" id="IPR023353">
    <property type="entry name" value="LemA-like_dom_sf"/>
</dbReference>
<keyword evidence="1" id="KW-0175">Coiled coil</keyword>
<sequence length="154" mass="17936">MLITILVITIIASITYYHHAKNKDYSSGDLDILSVVLILINFAIIVLLCSLLSNLYENQGVNQKIKMYETQNRQLERKIDVTVKSYMNHEKDTYKEFKAGDGMALITTYPELRSNELVKKQMDTYQSNNRKIAKLKEKEIDCNVTKWWIYFGGE</sequence>
<reference evidence="3" key="1">
    <citation type="journal article" date="2021" name="Proc. Natl. Acad. Sci. U.S.A.">
        <title>A Catalog of Tens of Thousands of Viruses from Human Metagenomes Reveals Hidden Associations with Chronic Diseases.</title>
        <authorList>
            <person name="Tisza M.J."/>
            <person name="Buck C.B."/>
        </authorList>
    </citation>
    <scope>NUCLEOTIDE SEQUENCE</scope>
    <source>
        <strain evidence="3">CtviY17</strain>
    </source>
</reference>
<feature type="coiled-coil region" evidence="1">
    <location>
        <begin position="58"/>
        <end position="85"/>
    </location>
</feature>
<keyword evidence="2" id="KW-0472">Membrane</keyword>